<gene>
    <name evidence="5" type="ORF">GCM10009039_04430</name>
</gene>
<dbReference type="PANTHER" id="PTHR43272">
    <property type="entry name" value="LONG-CHAIN-FATTY-ACID--COA LIGASE"/>
    <property type="match status" value="1"/>
</dbReference>
<dbReference type="GO" id="GO:0005524">
    <property type="term" value="F:ATP binding"/>
    <property type="evidence" value="ECO:0007669"/>
    <property type="project" value="UniProtKB-KW"/>
</dbReference>
<dbReference type="InterPro" id="IPR020845">
    <property type="entry name" value="AMP-binding_CS"/>
</dbReference>
<dbReference type="OrthoDB" id="70225at2157"/>
<feature type="compositionally biased region" description="Acidic residues" evidence="3">
    <location>
        <begin position="173"/>
        <end position="183"/>
    </location>
</feature>
<reference evidence="5" key="1">
    <citation type="journal article" date="2014" name="Int. J. Syst. Evol. Microbiol.">
        <title>Complete genome sequence of Corynebacterium casei LMG S-19264T (=DSM 44701T), isolated from a smear-ripened cheese.</title>
        <authorList>
            <consortium name="US DOE Joint Genome Institute (JGI-PGF)"/>
            <person name="Walter F."/>
            <person name="Albersmeier A."/>
            <person name="Kalinowski J."/>
            <person name="Ruckert C."/>
        </authorList>
    </citation>
    <scope>NUCLEOTIDE SEQUENCE</scope>
    <source>
        <strain evidence="5">JCM 19596</strain>
    </source>
</reference>
<feature type="compositionally biased region" description="Basic and acidic residues" evidence="3">
    <location>
        <begin position="200"/>
        <end position="209"/>
    </location>
</feature>
<dbReference type="CDD" id="cd05907">
    <property type="entry name" value="VL_LC_FACS_like"/>
    <property type="match status" value="1"/>
</dbReference>
<dbReference type="Pfam" id="PF00501">
    <property type="entry name" value="AMP-binding"/>
    <property type="match status" value="1"/>
</dbReference>
<dbReference type="SUPFAM" id="SSF56801">
    <property type="entry name" value="Acetyl-CoA synthetase-like"/>
    <property type="match status" value="1"/>
</dbReference>
<dbReference type="PROSITE" id="PS00455">
    <property type="entry name" value="AMP_BINDING"/>
    <property type="match status" value="1"/>
</dbReference>
<dbReference type="GO" id="GO:0016020">
    <property type="term" value="C:membrane"/>
    <property type="evidence" value="ECO:0007669"/>
    <property type="project" value="TreeGrafter"/>
</dbReference>
<accession>A0A830FI27</accession>
<organism evidence="5 6">
    <name type="scientific">Halocalculus aciditolerans</name>
    <dbReference type="NCBI Taxonomy" id="1383812"/>
    <lineage>
        <taxon>Archaea</taxon>
        <taxon>Methanobacteriati</taxon>
        <taxon>Methanobacteriota</taxon>
        <taxon>Stenosarchaea group</taxon>
        <taxon>Halobacteria</taxon>
        <taxon>Halobacteriales</taxon>
        <taxon>Halobacteriaceae</taxon>
        <taxon>Halocalculus</taxon>
    </lineage>
</organism>
<name>A0A830FI27_9EURY</name>
<dbReference type="Gene3D" id="3.40.50.12780">
    <property type="entry name" value="N-terminal domain of ligase-like"/>
    <property type="match status" value="1"/>
</dbReference>
<feature type="domain" description="AMP-dependent synthetase/ligase" evidence="4">
    <location>
        <begin position="27"/>
        <end position="477"/>
    </location>
</feature>
<dbReference type="Proteomes" id="UP000607197">
    <property type="component" value="Unassembled WGS sequence"/>
</dbReference>
<proteinExistence type="predicted"/>
<dbReference type="AlphaFoldDB" id="A0A830FI27"/>
<dbReference type="InterPro" id="IPR000873">
    <property type="entry name" value="AMP-dep_synth/lig_dom"/>
</dbReference>
<keyword evidence="5" id="KW-0436">Ligase</keyword>
<evidence type="ECO:0000256" key="1">
    <source>
        <dbReference type="ARBA" id="ARBA00022741"/>
    </source>
</evidence>
<keyword evidence="6" id="KW-1185">Reference proteome</keyword>
<dbReference type="GO" id="GO:0004467">
    <property type="term" value="F:long-chain fatty acid-CoA ligase activity"/>
    <property type="evidence" value="ECO:0007669"/>
    <property type="project" value="TreeGrafter"/>
</dbReference>
<feature type="region of interest" description="Disordered" evidence="3">
    <location>
        <begin position="156"/>
        <end position="214"/>
    </location>
</feature>
<keyword evidence="2" id="KW-0067">ATP-binding</keyword>
<dbReference type="InterPro" id="IPR042099">
    <property type="entry name" value="ANL_N_sf"/>
</dbReference>
<evidence type="ECO:0000256" key="2">
    <source>
        <dbReference type="ARBA" id="ARBA00022840"/>
    </source>
</evidence>
<evidence type="ECO:0000313" key="5">
    <source>
        <dbReference type="EMBL" id="GGL49369.1"/>
    </source>
</evidence>
<evidence type="ECO:0000313" key="6">
    <source>
        <dbReference type="Proteomes" id="UP000607197"/>
    </source>
</evidence>
<sequence>MTDRRALERDAYEDEPTDTTLYGLLANAADEFPDRPAAGIKGGVYDRSLDPLPGPADGEYADFSYREFHGVVRRLAAGFRDLGVRPGDRVAVFAHTRVEWALCDFALLAAGATVVTIYPSSSTKQVAHLLSDSGATVAVAENDALADRVADTDFDGTTVTMDARPAPERDAADAETDPTDTETDPTAPTPASGVRTLGDVYDRGERDPDLPGVNPRSVATIIYTSGTTGRPKGVELTHRNIVANVAQCRARFAASDEGGVDETSVQLSFLPLSHVFERTAGHFLMFASGAHVCYAESADTLREDFGLVNPTTVTSVPRVYEKLYDTARKQATDSDVRQRIFDWAVDVARAYFYADAPGLALRAKHAVADRLVYAKIRDAIGGNLEFAISGGGSLDPDLAALYHGMGVSILEGYGLTETSPVLAVNPIDDPQVGTVGPAVVDTELKVDPAAATEEQRVDADGEAGELLARGPQVFAGYRGLPEETELAFTSEGFFRTGDVVDIHPDGYVEFLERAKQLLKLSTGKMVPPGPIEDAFSTSNLVEQALVIGDGHKFVAALLVPSYDGLQRRADREGVDLPEAPADVCRDDTVRAWIADDVDTVNEDFERFERIKKFTLVPEEFTEANGLLTPTMKKKRREILAKYGDEIDAIYDA</sequence>
<dbReference type="Pfam" id="PF23562">
    <property type="entry name" value="AMP-binding_C_3"/>
    <property type="match status" value="1"/>
</dbReference>
<dbReference type="RefSeq" id="WP_188975394.1">
    <property type="nucleotide sequence ID" value="NZ_BMPG01000001.1"/>
</dbReference>
<dbReference type="EMBL" id="BMPG01000001">
    <property type="protein sequence ID" value="GGL49369.1"/>
    <property type="molecule type" value="Genomic_DNA"/>
</dbReference>
<evidence type="ECO:0000256" key="3">
    <source>
        <dbReference type="SAM" id="MobiDB-lite"/>
    </source>
</evidence>
<evidence type="ECO:0000259" key="4">
    <source>
        <dbReference type="Pfam" id="PF00501"/>
    </source>
</evidence>
<dbReference type="PANTHER" id="PTHR43272:SF33">
    <property type="entry name" value="AMP-BINDING DOMAIN-CONTAINING PROTEIN-RELATED"/>
    <property type="match status" value="1"/>
</dbReference>
<comment type="caution">
    <text evidence="5">The sequence shown here is derived from an EMBL/GenBank/DDBJ whole genome shotgun (WGS) entry which is preliminary data.</text>
</comment>
<keyword evidence="1" id="KW-0547">Nucleotide-binding</keyword>
<protein>
    <submittedName>
        <fullName evidence="5">Long-chain fatty acid--CoA ligase</fullName>
    </submittedName>
</protein>
<reference evidence="5" key="2">
    <citation type="submission" date="2020-09" db="EMBL/GenBank/DDBJ databases">
        <authorList>
            <person name="Sun Q."/>
            <person name="Ohkuma M."/>
        </authorList>
    </citation>
    <scope>NUCLEOTIDE SEQUENCE</scope>
    <source>
        <strain evidence="5">JCM 19596</strain>
    </source>
</reference>